<dbReference type="InterPro" id="IPR002594">
    <property type="entry name" value="GH12"/>
</dbReference>
<evidence type="ECO:0000313" key="3">
    <source>
        <dbReference type="Proteomes" id="UP001165083"/>
    </source>
</evidence>
<comment type="similarity">
    <text evidence="1">Belongs to the glycosyl hydrolase 12 (cellulase H) family.</text>
</comment>
<dbReference type="PANTHER" id="PTHR34002">
    <property type="entry name" value="BLR1656 PROTEIN"/>
    <property type="match status" value="1"/>
</dbReference>
<gene>
    <name evidence="2" type="ORF">Plil01_000450900</name>
</gene>
<dbReference type="InterPro" id="IPR013320">
    <property type="entry name" value="ConA-like_dom_sf"/>
</dbReference>
<evidence type="ECO:0000313" key="2">
    <source>
        <dbReference type="EMBL" id="GMF14102.1"/>
    </source>
</evidence>
<dbReference type="OrthoDB" id="95118at2759"/>
<evidence type="ECO:0000256" key="1">
    <source>
        <dbReference type="ARBA" id="ARBA00005519"/>
    </source>
</evidence>
<sequence>MSGNTRSERCHRPVSRCQVTSEIAGRRIAPFSNLPRSSSRQTMKVFFAAAVAATALAAAYAADFCDQWGTATTDDYIIYSNLWGESYATSGSQCTGLDSSSGSTVA</sequence>
<dbReference type="GO" id="GO:0000272">
    <property type="term" value="P:polysaccharide catabolic process"/>
    <property type="evidence" value="ECO:0007669"/>
    <property type="project" value="InterPro"/>
</dbReference>
<dbReference type="SUPFAM" id="SSF49899">
    <property type="entry name" value="Concanavalin A-like lectins/glucanases"/>
    <property type="match status" value="1"/>
</dbReference>
<dbReference type="GO" id="GO:0008810">
    <property type="term" value="F:cellulase activity"/>
    <property type="evidence" value="ECO:0007669"/>
    <property type="project" value="InterPro"/>
</dbReference>
<dbReference type="PANTHER" id="PTHR34002:SF9">
    <property type="entry name" value="XYLOGLUCAN-SPECIFIC ENDO-BETA-1,4-GLUCANASE A"/>
    <property type="match status" value="1"/>
</dbReference>
<dbReference type="Proteomes" id="UP001165083">
    <property type="component" value="Unassembled WGS sequence"/>
</dbReference>
<dbReference type="EMBL" id="BSXW01000182">
    <property type="protein sequence ID" value="GMF14102.1"/>
    <property type="molecule type" value="Genomic_DNA"/>
</dbReference>
<name>A0A9W6TKQ4_9STRA</name>
<proteinExistence type="inferred from homology"/>
<keyword evidence="3" id="KW-1185">Reference proteome</keyword>
<dbReference type="AlphaFoldDB" id="A0A9W6TKQ4"/>
<dbReference type="InterPro" id="IPR013319">
    <property type="entry name" value="GH11/12"/>
</dbReference>
<protein>
    <submittedName>
        <fullName evidence="2">Unnamed protein product</fullName>
    </submittedName>
</protein>
<accession>A0A9W6TKQ4</accession>
<comment type="caution">
    <text evidence="2">The sequence shown here is derived from an EMBL/GenBank/DDBJ whole genome shotgun (WGS) entry which is preliminary data.</text>
</comment>
<dbReference type="Gene3D" id="2.60.120.180">
    <property type="match status" value="1"/>
</dbReference>
<organism evidence="2 3">
    <name type="scientific">Phytophthora lilii</name>
    <dbReference type="NCBI Taxonomy" id="2077276"/>
    <lineage>
        <taxon>Eukaryota</taxon>
        <taxon>Sar</taxon>
        <taxon>Stramenopiles</taxon>
        <taxon>Oomycota</taxon>
        <taxon>Peronosporomycetes</taxon>
        <taxon>Peronosporales</taxon>
        <taxon>Peronosporaceae</taxon>
        <taxon>Phytophthora</taxon>
    </lineage>
</organism>
<reference evidence="2" key="1">
    <citation type="submission" date="2023-04" db="EMBL/GenBank/DDBJ databases">
        <title>Phytophthora lilii NBRC 32176.</title>
        <authorList>
            <person name="Ichikawa N."/>
            <person name="Sato H."/>
            <person name="Tonouchi N."/>
        </authorList>
    </citation>
    <scope>NUCLEOTIDE SEQUENCE</scope>
    <source>
        <strain evidence="2">NBRC 32176</strain>
    </source>
</reference>